<evidence type="ECO:0000313" key="5">
    <source>
        <dbReference type="Proteomes" id="UP000619293"/>
    </source>
</evidence>
<sequence>MVVALIFGRDWVLDETWAALDAGDPVLLTGPAGIGKSAIWRALLDTAGAAGWLVLSCAPAESESSLALAALGDLLAPLASGVARLPAPQRTAAESALLTGGGAAVDDRALGAATRSLLLDAVAAGCRVLVAVDDAAWLDPPSERALRFALRRTAGVGVLVTLRADAPGPAPLDLDRGDGRLRRVDVGPLGAGALHHLLADRLGARLSRPLLSRIARDSGGNPLLAIELTRAVLRLPRLPSPGEELPFPTTMPQVMAEAVRVLPQRSREAVRLAALLSAPTLAGLRAAGVDPADLDAAEEARLLTVSERAVQFSHPLYAAAVRQDLPAGLRRRLHRRLADAVSDPDERARQLAQCVTGPDAAVAAELAAAADRQRRRGAPQLAAGLYEHAALLSPAGDERGGRLVAAARCRYEIGDYRAAAAEAERVAAEYAGELRAQALLLRSEVAWSADEPPSVALDAALRALDAAGPGSVLAGRVHAHLGMVNDAPGAAREHSLAACDLLGASAEDAVLLSASLQHLFFSEVRGGLGVRVQLLDRALALEAGRPSPGATIPAIWWRSVDEHDRARDRLSRMLELAADAGDEPGQHEALCHLAETELLAGRFDAAAGHVRAVRELGEQLGTGLMAETWLAGMLDAYRGDLERARETAEAGLRHARTADDVWSRRIFQLLAAFTALSQSRMDDAATGYAALAATVDAMGLVEPLALRFEADWVEAGVAVGDLDTAHLAQRRLTARHERLARPWTALGLARGEALLAAAAGDDPAPALQALAAARAAVPADVVPVERARCLLTAGVVQRRAKRRRDARTALAQAADEFARLGAGGFAARAHAELARIGARTGGGHELTATERRVAELAARGGTNRAIADALFISPKTVEANLARVYRKLGVSTRAELGVAMAAELTA</sequence>
<comment type="caution">
    <text evidence="4">The sequence shown here is derived from an EMBL/GenBank/DDBJ whole genome shotgun (WGS) entry which is preliminary data.</text>
</comment>
<dbReference type="SMART" id="SM00421">
    <property type="entry name" value="HTH_LUXR"/>
    <property type="match status" value="1"/>
</dbReference>
<keyword evidence="2" id="KW-0067">ATP-binding</keyword>
<dbReference type="PANTHER" id="PTHR16305">
    <property type="entry name" value="TESTICULAR SOLUBLE ADENYLYL CYCLASE"/>
    <property type="match status" value="1"/>
</dbReference>
<dbReference type="AlphaFoldDB" id="A0A8J3NW00"/>
<dbReference type="Gene3D" id="1.10.10.10">
    <property type="entry name" value="Winged helix-like DNA-binding domain superfamily/Winged helix DNA-binding domain"/>
    <property type="match status" value="1"/>
</dbReference>
<evidence type="ECO:0000256" key="2">
    <source>
        <dbReference type="ARBA" id="ARBA00022840"/>
    </source>
</evidence>
<name>A0A8J3NW00_9ACTN</name>
<dbReference type="PRINTS" id="PR00038">
    <property type="entry name" value="HTHLUXR"/>
</dbReference>
<dbReference type="SUPFAM" id="SSF52540">
    <property type="entry name" value="P-loop containing nucleoside triphosphate hydrolases"/>
    <property type="match status" value="1"/>
</dbReference>
<dbReference type="InterPro" id="IPR027417">
    <property type="entry name" value="P-loop_NTPase"/>
</dbReference>
<dbReference type="PROSITE" id="PS00622">
    <property type="entry name" value="HTH_LUXR_1"/>
    <property type="match status" value="1"/>
</dbReference>
<dbReference type="PROSITE" id="PS50043">
    <property type="entry name" value="HTH_LUXR_2"/>
    <property type="match status" value="1"/>
</dbReference>
<evidence type="ECO:0000259" key="3">
    <source>
        <dbReference type="PROSITE" id="PS50043"/>
    </source>
</evidence>
<dbReference type="InterPro" id="IPR000792">
    <property type="entry name" value="Tscrpt_reg_LuxR_C"/>
</dbReference>
<gene>
    <name evidence="4" type="ORF">Cch02nite_63140</name>
</gene>
<dbReference type="InterPro" id="IPR041664">
    <property type="entry name" value="AAA_16"/>
</dbReference>
<keyword evidence="5" id="KW-1185">Reference proteome</keyword>
<dbReference type="RefSeq" id="WP_239120874.1">
    <property type="nucleotide sequence ID" value="NZ_BONG01000052.1"/>
</dbReference>
<evidence type="ECO:0000313" key="4">
    <source>
        <dbReference type="EMBL" id="GIF92870.1"/>
    </source>
</evidence>
<protein>
    <submittedName>
        <fullName evidence="4">Transcriptional regulator</fullName>
    </submittedName>
</protein>
<keyword evidence="1" id="KW-0547">Nucleotide-binding</keyword>
<dbReference type="Pfam" id="PF13191">
    <property type="entry name" value="AAA_16"/>
    <property type="match status" value="1"/>
</dbReference>
<proteinExistence type="predicted"/>
<dbReference type="SUPFAM" id="SSF48452">
    <property type="entry name" value="TPR-like"/>
    <property type="match status" value="1"/>
</dbReference>
<dbReference type="GO" id="GO:0006355">
    <property type="term" value="P:regulation of DNA-templated transcription"/>
    <property type="evidence" value="ECO:0007669"/>
    <property type="project" value="InterPro"/>
</dbReference>
<dbReference type="EMBL" id="BONG01000052">
    <property type="protein sequence ID" value="GIF92870.1"/>
    <property type="molecule type" value="Genomic_DNA"/>
</dbReference>
<dbReference type="GO" id="GO:0005737">
    <property type="term" value="C:cytoplasm"/>
    <property type="evidence" value="ECO:0007669"/>
    <property type="project" value="TreeGrafter"/>
</dbReference>
<accession>A0A8J3NW00</accession>
<feature type="domain" description="HTH luxR-type" evidence="3">
    <location>
        <begin position="839"/>
        <end position="904"/>
    </location>
</feature>
<dbReference type="GO" id="GO:0005524">
    <property type="term" value="F:ATP binding"/>
    <property type="evidence" value="ECO:0007669"/>
    <property type="project" value="UniProtKB-KW"/>
</dbReference>
<dbReference type="Proteomes" id="UP000619293">
    <property type="component" value="Unassembled WGS sequence"/>
</dbReference>
<organism evidence="4 5">
    <name type="scientific">Catellatospora chokoriensis</name>
    <dbReference type="NCBI Taxonomy" id="310353"/>
    <lineage>
        <taxon>Bacteria</taxon>
        <taxon>Bacillati</taxon>
        <taxon>Actinomycetota</taxon>
        <taxon>Actinomycetes</taxon>
        <taxon>Micromonosporales</taxon>
        <taxon>Micromonosporaceae</taxon>
        <taxon>Catellatospora</taxon>
    </lineage>
</organism>
<dbReference type="GO" id="GO:0004016">
    <property type="term" value="F:adenylate cyclase activity"/>
    <property type="evidence" value="ECO:0007669"/>
    <property type="project" value="TreeGrafter"/>
</dbReference>
<dbReference type="CDD" id="cd06170">
    <property type="entry name" value="LuxR_C_like"/>
    <property type="match status" value="1"/>
</dbReference>
<dbReference type="GO" id="GO:0003677">
    <property type="term" value="F:DNA binding"/>
    <property type="evidence" value="ECO:0007669"/>
    <property type="project" value="InterPro"/>
</dbReference>
<dbReference type="Gene3D" id="1.25.40.10">
    <property type="entry name" value="Tetratricopeptide repeat domain"/>
    <property type="match status" value="1"/>
</dbReference>
<dbReference type="InterPro" id="IPR016032">
    <property type="entry name" value="Sig_transdc_resp-reg_C-effctor"/>
</dbReference>
<dbReference type="PANTHER" id="PTHR16305:SF35">
    <property type="entry name" value="TRANSCRIPTIONAL ACTIVATOR DOMAIN"/>
    <property type="match status" value="1"/>
</dbReference>
<dbReference type="Pfam" id="PF00196">
    <property type="entry name" value="GerE"/>
    <property type="match status" value="1"/>
</dbReference>
<dbReference type="InterPro" id="IPR011990">
    <property type="entry name" value="TPR-like_helical_dom_sf"/>
</dbReference>
<evidence type="ECO:0000256" key="1">
    <source>
        <dbReference type="ARBA" id="ARBA00022741"/>
    </source>
</evidence>
<dbReference type="SUPFAM" id="SSF46894">
    <property type="entry name" value="C-terminal effector domain of the bipartite response regulators"/>
    <property type="match status" value="1"/>
</dbReference>
<reference evidence="4 5" key="1">
    <citation type="submission" date="2021-01" db="EMBL/GenBank/DDBJ databases">
        <title>Whole genome shotgun sequence of Catellatospora chokoriensis NBRC 107358.</title>
        <authorList>
            <person name="Komaki H."/>
            <person name="Tamura T."/>
        </authorList>
    </citation>
    <scope>NUCLEOTIDE SEQUENCE [LARGE SCALE GENOMIC DNA]</scope>
    <source>
        <strain evidence="4 5">NBRC 107358</strain>
    </source>
</reference>
<dbReference type="InterPro" id="IPR036388">
    <property type="entry name" value="WH-like_DNA-bd_sf"/>
</dbReference>